<evidence type="ECO:0000256" key="1">
    <source>
        <dbReference type="ARBA" id="ARBA00022679"/>
    </source>
</evidence>
<dbReference type="PANTHER" id="PTHR46401">
    <property type="entry name" value="GLYCOSYLTRANSFERASE WBBK-RELATED"/>
    <property type="match status" value="1"/>
</dbReference>
<dbReference type="GO" id="GO:0009103">
    <property type="term" value="P:lipopolysaccharide biosynthetic process"/>
    <property type="evidence" value="ECO:0007669"/>
    <property type="project" value="TreeGrafter"/>
</dbReference>
<keyword evidence="1 3" id="KW-0808">Transferase</keyword>
<dbReference type="RefSeq" id="WP_027674080.1">
    <property type="nucleotide sequence ID" value="NZ_CP039692.1"/>
</dbReference>
<dbReference type="PANTHER" id="PTHR46401:SF2">
    <property type="entry name" value="GLYCOSYLTRANSFERASE WBBK-RELATED"/>
    <property type="match status" value="1"/>
</dbReference>
<name>A0A4D7E0T5_9HYPH</name>
<dbReference type="Proteomes" id="UP000298545">
    <property type="component" value="Chromosome linear"/>
</dbReference>
<dbReference type="InterPro" id="IPR001296">
    <property type="entry name" value="Glyco_trans_1"/>
</dbReference>
<reference evidence="4 6" key="2">
    <citation type="submission" date="2021-03" db="EMBL/GenBank/DDBJ databases">
        <title>Rapid diversification of plasmids in a genus of pathogenic and nitrogen fixing bacteria.</title>
        <authorList>
            <person name="Weisberg A.J."/>
            <person name="Miller M."/>
            <person name="Ream W."/>
            <person name="Grunwald N.J."/>
            <person name="Chang J.H."/>
        </authorList>
    </citation>
    <scope>NUCLEOTIDE SEQUENCE [LARGE SCALE GENOMIC DNA]</scope>
    <source>
        <strain evidence="4 6">AF3.44</strain>
    </source>
</reference>
<evidence type="ECO:0000313" key="4">
    <source>
        <dbReference type="EMBL" id="QYA09695.1"/>
    </source>
</evidence>
<dbReference type="KEGG" id="alf:CFBP5473_18060"/>
<proteinExistence type="predicted"/>
<dbReference type="Gene3D" id="3.40.50.2000">
    <property type="entry name" value="Glycogen Phosphorylase B"/>
    <property type="match status" value="1"/>
</dbReference>
<dbReference type="AlphaFoldDB" id="A0A4D7E0T5"/>
<dbReference type="CDD" id="cd03809">
    <property type="entry name" value="GT4_MtfB-like"/>
    <property type="match status" value="1"/>
</dbReference>
<keyword evidence="6" id="KW-1185">Reference proteome</keyword>
<evidence type="ECO:0000313" key="5">
    <source>
        <dbReference type="Proteomes" id="UP000298545"/>
    </source>
</evidence>
<gene>
    <name evidence="3" type="ORF">CFBP5473_18060</name>
    <name evidence="4" type="ORF">J5285_20275</name>
</gene>
<dbReference type="SUPFAM" id="SSF53756">
    <property type="entry name" value="UDP-Glycosyltransferase/glycogen phosphorylase"/>
    <property type="match status" value="1"/>
</dbReference>
<evidence type="ECO:0000313" key="3">
    <source>
        <dbReference type="EMBL" id="QCI99866.1"/>
    </source>
</evidence>
<protein>
    <submittedName>
        <fullName evidence="3">Glycosyltransferase family 4 protein</fullName>
    </submittedName>
</protein>
<dbReference type="OrthoDB" id="9801609at2"/>
<feature type="domain" description="Glycosyl transferase family 1" evidence="2">
    <location>
        <begin position="182"/>
        <end position="331"/>
    </location>
</feature>
<dbReference type="STRING" id="1367849.GCA_000518585_01213"/>
<dbReference type="Pfam" id="PF00534">
    <property type="entry name" value="Glycos_transf_1"/>
    <property type="match status" value="1"/>
</dbReference>
<sequence>MSVFINGRFLTQKTSGVQRFAREIITALDKRLSEDKTSESWTLLTPESNADILPLSTIRQQKIGSRSGHLWEHTDLYRAAKSGKLVNLCNSGPVLHGRSLTVIHDAMIFRTPENFSWKYRLAHSTLGYLLARRGKIATVSAFSRSELEATIGARDVLVIPNSCEHMAKIGADASVLSRLELEREKYLLFVGSPTPNKNIRKAIEAIRMMGERAPKFVVVGAAASSVFQANGEAEQGSDRVIFTGRLSDEEIVALYANAGALLFPSLYEGFGIPPLEAMFLGCPVLSSDIPPTREVCGDAAIYFDPTKAEDMVRAINAIMNDPDRRTEMIELGHARGQKFSWDGSAEKLLDATSRL</sequence>
<dbReference type="Proteomes" id="UP000826513">
    <property type="component" value="Chromosome 2"/>
</dbReference>
<accession>A0A4D7E0T5</accession>
<reference evidence="3 5" key="1">
    <citation type="submission" date="2019-04" db="EMBL/GenBank/DDBJ databases">
        <title>Complete genome sequence of Agrobacterium larrymoorei CFBP5473.</title>
        <authorList>
            <person name="Haryono M."/>
            <person name="Chou L."/>
            <person name="Lin Y.-C."/>
            <person name="Lai E.-M."/>
            <person name="Kuo C.-H."/>
        </authorList>
    </citation>
    <scope>NUCLEOTIDE SEQUENCE [LARGE SCALE GENOMIC DNA]</scope>
    <source>
        <strain evidence="3 5">CFBP5473</strain>
    </source>
</reference>
<dbReference type="EMBL" id="CP039692">
    <property type="protein sequence ID" value="QCI99866.1"/>
    <property type="molecule type" value="Genomic_DNA"/>
</dbReference>
<dbReference type="GO" id="GO:0016757">
    <property type="term" value="F:glycosyltransferase activity"/>
    <property type="evidence" value="ECO:0007669"/>
    <property type="project" value="InterPro"/>
</dbReference>
<organism evidence="3 5">
    <name type="scientific">Agrobacterium larrymoorei</name>
    <dbReference type="NCBI Taxonomy" id="160699"/>
    <lineage>
        <taxon>Bacteria</taxon>
        <taxon>Pseudomonadati</taxon>
        <taxon>Pseudomonadota</taxon>
        <taxon>Alphaproteobacteria</taxon>
        <taxon>Hyphomicrobiales</taxon>
        <taxon>Rhizobiaceae</taxon>
        <taxon>Rhizobium/Agrobacterium group</taxon>
        <taxon>Agrobacterium</taxon>
    </lineage>
</organism>
<evidence type="ECO:0000313" key="6">
    <source>
        <dbReference type="Proteomes" id="UP000826513"/>
    </source>
</evidence>
<evidence type="ECO:0000259" key="2">
    <source>
        <dbReference type="Pfam" id="PF00534"/>
    </source>
</evidence>
<dbReference type="EMBL" id="CP072168">
    <property type="protein sequence ID" value="QYA09695.1"/>
    <property type="molecule type" value="Genomic_DNA"/>
</dbReference>